<keyword evidence="1" id="KW-0560">Oxidoreductase</keyword>
<proteinExistence type="predicted"/>
<dbReference type="EMBL" id="JANBPG010002892">
    <property type="protein sequence ID" value="KAJ1884296.1"/>
    <property type="molecule type" value="Genomic_DNA"/>
</dbReference>
<evidence type="ECO:0000313" key="2">
    <source>
        <dbReference type="Proteomes" id="UP001150581"/>
    </source>
</evidence>
<name>A0ACC1HZV1_9FUNG</name>
<accession>A0ACC1HZV1</accession>
<dbReference type="Proteomes" id="UP001150581">
    <property type="component" value="Unassembled WGS sequence"/>
</dbReference>
<keyword evidence="2" id="KW-1185">Reference proteome</keyword>
<protein>
    <submittedName>
        <fullName evidence="1">tRNA-dihydrouridine synthase 3</fullName>
        <ecNumber evidence="1">1.3.1.89</ecNumber>
    </submittedName>
</protein>
<comment type="caution">
    <text evidence="1">The sequence shown here is derived from an EMBL/GenBank/DDBJ whole genome shotgun (WGS) entry which is preliminary data.</text>
</comment>
<reference evidence="1" key="1">
    <citation type="submission" date="2022-07" db="EMBL/GenBank/DDBJ databases">
        <title>Phylogenomic reconstructions and comparative analyses of Kickxellomycotina fungi.</title>
        <authorList>
            <person name="Reynolds N.K."/>
            <person name="Stajich J.E."/>
            <person name="Barry K."/>
            <person name="Grigoriev I.V."/>
            <person name="Crous P."/>
            <person name="Smith M.E."/>
        </authorList>
    </citation>
    <scope>NUCLEOTIDE SEQUENCE</scope>
    <source>
        <strain evidence="1">Benny 63K</strain>
    </source>
</reference>
<gene>
    <name evidence="1" type="primary">DUS3_1</name>
    <name evidence="1" type="ORF">LPJ66_010680</name>
</gene>
<evidence type="ECO:0000313" key="1">
    <source>
        <dbReference type="EMBL" id="KAJ1884296.1"/>
    </source>
</evidence>
<feature type="non-terminal residue" evidence="1">
    <location>
        <position position="1"/>
    </location>
</feature>
<dbReference type="EC" id="1.3.1.89" evidence="1"/>
<organism evidence="1 2">
    <name type="scientific">Kickxella alabastrina</name>
    <dbReference type="NCBI Taxonomy" id="61397"/>
    <lineage>
        <taxon>Eukaryota</taxon>
        <taxon>Fungi</taxon>
        <taxon>Fungi incertae sedis</taxon>
        <taxon>Zoopagomycota</taxon>
        <taxon>Kickxellomycotina</taxon>
        <taxon>Kickxellomycetes</taxon>
        <taxon>Kickxellales</taxon>
        <taxon>Kickxellaceae</taxon>
        <taxon>Kickxella</taxon>
    </lineage>
</organism>
<sequence>ERRVWDISATERLDMLREFARFGMEHWGTDTQGMDNVRRYLLEWQSFLYRYIPAGILEVLPQKMNQRPPAFIGRNDLETLMGSEKSRDWIKISEMILGPVSDDFTFVPKHKSNSYE</sequence>